<accession>A0A0E9TJH0</accession>
<organism evidence="1">
    <name type="scientific">Anguilla anguilla</name>
    <name type="common">European freshwater eel</name>
    <name type="synonym">Muraena anguilla</name>
    <dbReference type="NCBI Taxonomy" id="7936"/>
    <lineage>
        <taxon>Eukaryota</taxon>
        <taxon>Metazoa</taxon>
        <taxon>Chordata</taxon>
        <taxon>Craniata</taxon>
        <taxon>Vertebrata</taxon>
        <taxon>Euteleostomi</taxon>
        <taxon>Actinopterygii</taxon>
        <taxon>Neopterygii</taxon>
        <taxon>Teleostei</taxon>
        <taxon>Anguilliformes</taxon>
        <taxon>Anguillidae</taxon>
        <taxon>Anguilla</taxon>
    </lineage>
</organism>
<reference evidence="1" key="2">
    <citation type="journal article" date="2015" name="Fish Shellfish Immunol.">
        <title>Early steps in the European eel (Anguilla anguilla)-Vibrio vulnificus interaction in the gills: Role of the RtxA13 toxin.</title>
        <authorList>
            <person name="Callol A."/>
            <person name="Pajuelo D."/>
            <person name="Ebbesson L."/>
            <person name="Teles M."/>
            <person name="MacKenzie S."/>
            <person name="Amaro C."/>
        </authorList>
    </citation>
    <scope>NUCLEOTIDE SEQUENCE</scope>
</reference>
<dbReference type="AlphaFoldDB" id="A0A0E9TJH0"/>
<evidence type="ECO:0000313" key="1">
    <source>
        <dbReference type="EMBL" id="JAH53726.1"/>
    </source>
</evidence>
<reference evidence="1" key="1">
    <citation type="submission" date="2014-11" db="EMBL/GenBank/DDBJ databases">
        <authorList>
            <person name="Amaro Gonzalez C."/>
        </authorList>
    </citation>
    <scope>NUCLEOTIDE SEQUENCE</scope>
</reference>
<proteinExistence type="predicted"/>
<dbReference type="EMBL" id="GBXM01054851">
    <property type="protein sequence ID" value="JAH53726.1"/>
    <property type="molecule type" value="Transcribed_RNA"/>
</dbReference>
<protein>
    <submittedName>
        <fullName evidence="1">Uncharacterized protein</fullName>
    </submittedName>
</protein>
<sequence>MKSHWGIMLLLNVWGKIAEFQHFFVSSCSTD</sequence>
<name>A0A0E9TJH0_ANGAN</name>